<proteinExistence type="predicted"/>
<dbReference type="Gene3D" id="2.40.50.100">
    <property type="match status" value="1"/>
</dbReference>
<feature type="coiled-coil region" evidence="1">
    <location>
        <begin position="156"/>
        <end position="183"/>
    </location>
</feature>
<sequence length="323" mass="35774">MKKFIIILVVIALIGLGVWQNFTLQKNSYEGIAKVNGRINLNRLDVATLYAGRVQEILVKEGDDVSQGETLVRLSTSQVDAQIQQVKAQQQQAREAVGRVKAEQEAAQQQLKLAQLELNNATKLRRDNLISSTELARYQTQYAATLAKVNATAAAVAETQSHIEQADAQLTQIEDMYDDLAIKAPTAGRVEYKIAELGTVIPAGGKVMSLLDTQDVYLNIFLPSQQSNPLKIGDEGRIQIEGIDAIFPATIQFIASDAQFTPKSVETQEERTKLMFKVKLAIPVEIINRYPNLFKGGMTALGYVKYDQNIAWPDELSIKLPKE</sequence>
<dbReference type="GO" id="GO:0005886">
    <property type="term" value="C:plasma membrane"/>
    <property type="evidence" value="ECO:0007669"/>
    <property type="project" value="TreeGrafter"/>
</dbReference>
<comment type="caution">
    <text evidence="2">The sequence shown here is derived from an EMBL/GenBank/DDBJ whole genome shotgun (WGS) entry which is preliminary data.</text>
</comment>
<evidence type="ECO:0000256" key="1">
    <source>
        <dbReference type="SAM" id="Coils"/>
    </source>
</evidence>
<evidence type="ECO:0000313" key="3">
    <source>
        <dbReference type="Proteomes" id="UP000537862"/>
    </source>
</evidence>
<dbReference type="PANTHER" id="PTHR30438:SF2">
    <property type="entry name" value="MEMBRANE PROTEIN"/>
    <property type="match status" value="1"/>
</dbReference>
<dbReference type="Gene3D" id="1.10.287.470">
    <property type="entry name" value="Helix hairpin bin"/>
    <property type="match status" value="1"/>
</dbReference>
<evidence type="ECO:0000313" key="2">
    <source>
        <dbReference type="EMBL" id="NOL51002.1"/>
    </source>
</evidence>
<accession>A0A849P5D2</accession>
<feature type="coiled-coil region" evidence="1">
    <location>
        <begin position="83"/>
        <end position="124"/>
    </location>
</feature>
<dbReference type="AlphaFoldDB" id="A0A849P5D2"/>
<dbReference type="RefSeq" id="WP_171679677.1">
    <property type="nucleotide sequence ID" value="NZ_JABGBN010000001.1"/>
</dbReference>
<dbReference type="Gene3D" id="2.40.30.170">
    <property type="match status" value="1"/>
</dbReference>
<name>A0A849P5D2_9BURK</name>
<protein>
    <submittedName>
        <fullName evidence="2">HlyD family efflux transporter periplasmic adaptor subunit</fullName>
    </submittedName>
</protein>
<gene>
    <name evidence="2" type="ORF">HKX39_02255</name>
</gene>
<keyword evidence="1" id="KW-0175">Coiled coil</keyword>
<keyword evidence="3" id="KW-1185">Reference proteome</keyword>
<dbReference type="EMBL" id="JABGBN010000001">
    <property type="protein sequence ID" value="NOL51002.1"/>
    <property type="molecule type" value="Genomic_DNA"/>
</dbReference>
<reference evidence="2 3" key="1">
    <citation type="submission" date="2020-05" db="EMBL/GenBank/DDBJ databases">
        <authorList>
            <person name="Niu N."/>
        </authorList>
    </citation>
    <scope>NUCLEOTIDE SEQUENCE [LARGE SCALE GENOMIC DNA]</scope>
    <source>
        <strain evidence="2 3">3340-03</strain>
    </source>
</reference>
<organism evidence="2 3">
    <name type="scientific">Pelistega suis</name>
    <dbReference type="NCBI Taxonomy" id="1631957"/>
    <lineage>
        <taxon>Bacteria</taxon>
        <taxon>Pseudomonadati</taxon>
        <taxon>Pseudomonadota</taxon>
        <taxon>Betaproteobacteria</taxon>
        <taxon>Burkholderiales</taxon>
        <taxon>Alcaligenaceae</taxon>
        <taxon>Pelistega</taxon>
    </lineage>
</organism>
<dbReference type="SUPFAM" id="SSF111369">
    <property type="entry name" value="HlyD-like secretion proteins"/>
    <property type="match status" value="2"/>
</dbReference>
<dbReference type="PANTHER" id="PTHR30438">
    <property type="entry name" value="36 KDA ANTIGEN-RELATED"/>
    <property type="match status" value="1"/>
</dbReference>
<dbReference type="Proteomes" id="UP000537862">
    <property type="component" value="Unassembled WGS sequence"/>
</dbReference>